<feature type="region of interest" description="Disordered" evidence="1">
    <location>
        <begin position="30"/>
        <end position="52"/>
    </location>
</feature>
<evidence type="ECO:0000313" key="2">
    <source>
        <dbReference type="EMBL" id="JAD92512.1"/>
    </source>
</evidence>
<evidence type="ECO:0000256" key="1">
    <source>
        <dbReference type="SAM" id="MobiDB-lite"/>
    </source>
</evidence>
<dbReference type="EMBL" id="GBRH01205383">
    <property type="protein sequence ID" value="JAD92512.1"/>
    <property type="molecule type" value="Transcribed_RNA"/>
</dbReference>
<reference evidence="2" key="1">
    <citation type="submission" date="2014-09" db="EMBL/GenBank/DDBJ databases">
        <authorList>
            <person name="Magalhaes I.L.F."/>
            <person name="Oliveira U."/>
            <person name="Santos F.R."/>
            <person name="Vidigal T.H.D.A."/>
            <person name="Brescovit A.D."/>
            <person name="Santos A.J."/>
        </authorList>
    </citation>
    <scope>NUCLEOTIDE SEQUENCE</scope>
    <source>
        <tissue evidence="2">Shoot tissue taken approximately 20 cm above the soil surface</tissue>
    </source>
</reference>
<dbReference type="AlphaFoldDB" id="A0A0A9E946"/>
<proteinExistence type="predicted"/>
<protein>
    <submittedName>
        <fullName evidence="2">Uncharacterized protein</fullName>
    </submittedName>
</protein>
<organism evidence="2">
    <name type="scientific">Arundo donax</name>
    <name type="common">Giant reed</name>
    <name type="synonym">Donax arundinaceus</name>
    <dbReference type="NCBI Taxonomy" id="35708"/>
    <lineage>
        <taxon>Eukaryota</taxon>
        <taxon>Viridiplantae</taxon>
        <taxon>Streptophyta</taxon>
        <taxon>Embryophyta</taxon>
        <taxon>Tracheophyta</taxon>
        <taxon>Spermatophyta</taxon>
        <taxon>Magnoliopsida</taxon>
        <taxon>Liliopsida</taxon>
        <taxon>Poales</taxon>
        <taxon>Poaceae</taxon>
        <taxon>PACMAD clade</taxon>
        <taxon>Arundinoideae</taxon>
        <taxon>Arundineae</taxon>
        <taxon>Arundo</taxon>
    </lineage>
</organism>
<feature type="compositionally biased region" description="Basic and acidic residues" evidence="1">
    <location>
        <begin position="35"/>
        <end position="52"/>
    </location>
</feature>
<name>A0A0A9E946_ARUDO</name>
<reference evidence="2" key="2">
    <citation type="journal article" date="2015" name="Data Brief">
        <title>Shoot transcriptome of the giant reed, Arundo donax.</title>
        <authorList>
            <person name="Barrero R.A."/>
            <person name="Guerrero F.D."/>
            <person name="Moolhuijzen P."/>
            <person name="Goolsby J.A."/>
            <person name="Tidwell J."/>
            <person name="Bellgard S.E."/>
            <person name="Bellgard M.I."/>
        </authorList>
    </citation>
    <scope>NUCLEOTIDE SEQUENCE</scope>
    <source>
        <tissue evidence="2">Shoot tissue taken approximately 20 cm above the soil surface</tissue>
    </source>
</reference>
<accession>A0A0A9E946</accession>
<sequence length="52" mass="5699">MAAEAIRGARDTRSTRIGLLITISLSMTNPPMRASADEQSHRMRDAKSLTVL</sequence>